<evidence type="ECO:0000256" key="1">
    <source>
        <dbReference type="SAM" id="SignalP"/>
    </source>
</evidence>
<proteinExistence type="predicted"/>
<evidence type="ECO:0000313" key="3">
    <source>
        <dbReference type="Proteomes" id="UP000290288"/>
    </source>
</evidence>
<protein>
    <recommendedName>
        <fullName evidence="4">Cell wall protein PhiA</fullName>
    </recommendedName>
</protein>
<evidence type="ECO:0000313" key="2">
    <source>
        <dbReference type="EMBL" id="RXW22509.1"/>
    </source>
</evidence>
<keyword evidence="3" id="KW-1185">Reference proteome</keyword>
<name>A0A4Q2DQR9_9AGAR</name>
<organism evidence="2 3">
    <name type="scientific">Candolleomyces aberdarensis</name>
    <dbReference type="NCBI Taxonomy" id="2316362"/>
    <lineage>
        <taxon>Eukaryota</taxon>
        <taxon>Fungi</taxon>
        <taxon>Dikarya</taxon>
        <taxon>Basidiomycota</taxon>
        <taxon>Agaricomycotina</taxon>
        <taxon>Agaricomycetes</taxon>
        <taxon>Agaricomycetidae</taxon>
        <taxon>Agaricales</taxon>
        <taxon>Agaricineae</taxon>
        <taxon>Psathyrellaceae</taxon>
        <taxon>Candolleomyces</taxon>
    </lineage>
</organism>
<dbReference type="AlphaFoldDB" id="A0A4Q2DQR9"/>
<comment type="caution">
    <text evidence="2">The sequence shown here is derived from an EMBL/GenBank/DDBJ whole genome shotgun (WGS) entry which is preliminary data.</text>
</comment>
<feature type="signal peptide" evidence="1">
    <location>
        <begin position="1"/>
        <end position="20"/>
    </location>
</feature>
<evidence type="ECO:0008006" key="4">
    <source>
        <dbReference type="Google" id="ProtNLM"/>
    </source>
</evidence>
<gene>
    <name evidence="2" type="ORF">EST38_g3346</name>
</gene>
<dbReference type="Proteomes" id="UP000290288">
    <property type="component" value="Unassembled WGS sequence"/>
</dbReference>
<feature type="chain" id="PRO_5020722304" description="Cell wall protein PhiA" evidence="1">
    <location>
        <begin position="21"/>
        <end position="182"/>
    </location>
</feature>
<keyword evidence="1" id="KW-0732">Signal</keyword>
<sequence length="182" mass="19155">MKLSSLFGFLAAVVPAMVTAVRVPGADTPLFYLVATGPDSAGVNFLPVRLNGGSNYFAILTGTGAIAKFYFYQGSLVAVDPQNSGQPYRALVNTQQTGTGTCASYGQFGTVYGSSSNKCASYNTFGLQSNPENSQLGAKLTFNWVGGFYVCGTNKEVYYKANSADGPTGCNPIDLYTLPVVE</sequence>
<dbReference type="OrthoDB" id="2818001at2759"/>
<accession>A0A4Q2DQR9</accession>
<dbReference type="EMBL" id="SDEE01000069">
    <property type="protein sequence ID" value="RXW22509.1"/>
    <property type="molecule type" value="Genomic_DNA"/>
</dbReference>
<reference evidence="2 3" key="1">
    <citation type="submission" date="2019-01" db="EMBL/GenBank/DDBJ databases">
        <title>Draft genome sequence of Psathyrella aberdarensis IHI B618.</title>
        <authorList>
            <person name="Buettner E."/>
            <person name="Kellner H."/>
        </authorList>
    </citation>
    <scope>NUCLEOTIDE SEQUENCE [LARGE SCALE GENOMIC DNA]</scope>
    <source>
        <strain evidence="2 3">IHI B618</strain>
    </source>
</reference>